<dbReference type="InterPro" id="IPR050202">
    <property type="entry name" value="Cyt/Deoxycyt_deaminase"/>
</dbReference>
<gene>
    <name evidence="14" type="ORF">Ciccas_001487</name>
</gene>
<comment type="caution">
    <text evidence="14">The sequence shown here is derived from an EMBL/GenBank/DDBJ whole genome shotgun (WGS) entry which is preliminary data.</text>
</comment>
<dbReference type="PANTHER" id="PTHR11644">
    <property type="entry name" value="CYTIDINE DEAMINASE"/>
    <property type="match status" value="1"/>
</dbReference>
<dbReference type="PROSITE" id="PS00903">
    <property type="entry name" value="CYT_DCMP_DEAMINASES_1"/>
    <property type="match status" value="1"/>
</dbReference>
<protein>
    <recommendedName>
        <fullName evidence="4 12">Cytidine deaminase</fullName>
        <ecNumber evidence="4 12">3.5.4.5</ecNumber>
    </recommendedName>
    <alternativeName>
        <fullName evidence="8 12">Cytidine aminohydrolase</fullName>
    </alternativeName>
</protein>
<dbReference type="InterPro" id="IPR016193">
    <property type="entry name" value="Cytidine_deaminase-like"/>
</dbReference>
<comment type="catalytic activity">
    <reaction evidence="9 12">
        <text>cytidine + H2O + H(+) = uridine + NH4(+)</text>
        <dbReference type="Rhea" id="RHEA:16069"/>
        <dbReference type="ChEBI" id="CHEBI:15377"/>
        <dbReference type="ChEBI" id="CHEBI:15378"/>
        <dbReference type="ChEBI" id="CHEBI:16704"/>
        <dbReference type="ChEBI" id="CHEBI:17562"/>
        <dbReference type="ChEBI" id="CHEBI:28938"/>
        <dbReference type="EC" id="3.5.4.5"/>
    </reaction>
</comment>
<dbReference type="EC" id="3.5.4.5" evidence="4 12"/>
<dbReference type="PROSITE" id="PS51747">
    <property type="entry name" value="CYT_DCMP_DEAMINASES_2"/>
    <property type="match status" value="1"/>
</dbReference>
<evidence type="ECO:0000256" key="2">
    <source>
        <dbReference type="ARBA" id="ARBA00003949"/>
    </source>
</evidence>
<dbReference type="Proteomes" id="UP001626550">
    <property type="component" value="Unassembled WGS sequence"/>
</dbReference>
<dbReference type="PANTHER" id="PTHR11644:SF2">
    <property type="entry name" value="CYTIDINE DEAMINASE"/>
    <property type="match status" value="1"/>
</dbReference>
<evidence type="ECO:0000256" key="10">
    <source>
        <dbReference type="PIRSR" id="PIRSR606262-1"/>
    </source>
</evidence>
<sequence length="148" mass="16226">MDPICEHHLPSLTEEQTKALIEASVKASKRAYCIYSKFPVGASLLMDNGEIVLGCNVENLAFPSTICAEANAVTTAVASSDKLRKINSICVWIDREEHATPCGNCRQVLSEFIHCGHVPVLLLNNKLQAKKEIFSDLLPSIFRSKLGV</sequence>
<evidence type="ECO:0000256" key="1">
    <source>
        <dbReference type="ARBA" id="ARBA00001947"/>
    </source>
</evidence>
<reference evidence="14 15" key="1">
    <citation type="submission" date="2024-11" db="EMBL/GenBank/DDBJ databases">
        <title>Adaptive evolution of stress response genes in parasites aligns with host niche diversity.</title>
        <authorList>
            <person name="Hahn C."/>
            <person name="Resl P."/>
        </authorList>
    </citation>
    <scope>NUCLEOTIDE SEQUENCE [LARGE SCALE GENOMIC DNA]</scope>
    <source>
        <strain evidence="14">EGGRZ-B1_66</strain>
        <tissue evidence="14">Body</tissue>
    </source>
</reference>
<dbReference type="GO" id="GO:0004126">
    <property type="term" value="F:cytidine deaminase activity"/>
    <property type="evidence" value="ECO:0007669"/>
    <property type="project" value="UniProtKB-UniRule"/>
</dbReference>
<evidence type="ECO:0000256" key="11">
    <source>
        <dbReference type="PIRSR" id="PIRSR606262-3"/>
    </source>
</evidence>
<evidence type="ECO:0000259" key="13">
    <source>
        <dbReference type="PROSITE" id="PS51747"/>
    </source>
</evidence>
<dbReference type="NCBIfam" id="TIGR01354">
    <property type="entry name" value="cyt_deam_tetra"/>
    <property type="match status" value="1"/>
</dbReference>
<comment type="catalytic activity">
    <reaction evidence="12">
        <text>2'-deoxycytidine + H2O + H(+) = 2'-deoxyuridine + NH4(+)</text>
        <dbReference type="Rhea" id="RHEA:13433"/>
        <dbReference type="ChEBI" id="CHEBI:15377"/>
        <dbReference type="ChEBI" id="CHEBI:15378"/>
        <dbReference type="ChEBI" id="CHEBI:15698"/>
        <dbReference type="ChEBI" id="CHEBI:16450"/>
        <dbReference type="ChEBI" id="CHEBI:28938"/>
        <dbReference type="EC" id="3.5.4.5"/>
    </reaction>
</comment>
<evidence type="ECO:0000256" key="6">
    <source>
        <dbReference type="ARBA" id="ARBA00022801"/>
    </source>
</evidence>
<feature type="binding site" evidence="11">
    <location>
        <position position="105"/>
    </location>
    <ligand>
        <name>Zn(2+)</name>
        <dbReference type="ChEBI" id="CHEBI:29105"/>
        <note>catalytic</note>
    </ligand>
</feature>
<keyword evidence="15" id="KW-1185">Reference proteome</keyword>
<keyword evidence="7 11" id="KW-0862">Zinc</keyword>
<feature type="active site" description="Proton donor" evidence="10">
    <location>
        <position position="69"/>
    </location>
</feature>
<evidence type="ECO:0000256" key="4">
    <source>
        <dbReference type="ARBA" id="ARBA00012783"/>
    </source>
</evidence>
<dbReference type="Gene3D" id="3.40.140.10">
    <property type="entry name" value="Cytidine Deaminase, domain 2"/>
    <property type="match status" value="1"/>
</dbReference>
<evidence type="ECO:0000313" key="15">
    <source>
        <dbReference type="Proteomes" id="UP001626550"/>
    </source>
</evidence>
<dbReference type="InterPro" id="IPR016192">
    <property type="entry name" value="APOBEC/CMP_deaminase_Zn-bd"/>
</dbReference>
<dbReference type="EMBL" id="JBJKFK010000098">
    <property type="protein sequence ID" value="KAL3319826.1"/>
    <property type="molecule type" value="Genomic_DNA"/>
</dbReference>
<keyword evidence="6 12" id="KW-0378">Hydrolase</keyword>
<dbReference type="SUPFAM" id="SSF53927">
    <property type="entry name" value="Cytidine deaminase-like"/>
    <property type="match status" value="1"/>
</dbReference>
<comment type="similarity">
    <text evidence="3 12">Belongs to the cytidine and deoxycytidylate deaminase family.</text>
</comment>
<feature type="domain" description="CMP/dCMP-type deaminase" evidence="13">
    <location>
        <begin position="15"/>
        <end position="145"/>
    </location>
</feature>
<evidence type="ECO:0000256" key="5">
    <source>
        <dbReference type="ARBA" id="ARBA00022723"/>
    </source>
</evidence>
<feature type="binding site" evidence="11">
    <location>
        <position position="67"/>
    </location>
    <ligand>
        <name>Zn(2+)</name>
        <dbReference type="ChEBI" id="CHEBI:29105"/>
        <note>catalytic</note>
    </ligand>
</feature>
<organism evidence="14 15">
    <name type="scientific">Cichlidogyrus casuarinus</name>
    <dbReference type="NCBI Taxonomy" id="1844966"/>
    <lineage>
        <taxon>Eukaryota</taxon>
        <taxon>Metazoa</taxon>
        <taxon>Spiralia</taxon>
        <taxon>Lophotrochozoa</taxon>
        <taxon>Platyhelminthes</taxon>
        <taxon>Monogenea</taxon>
        <taxon>Monopisthocotylea</taxon>
        <taxon>Dactylogyridea</taxon>
        <taxon>Ancyrocephalidae</taxon>
        <taxon>Cichlidogyrus</taxon>
    </lineage>
</organism>
<evidence type="ECO:0000256" key="8">
    <source>
        <dbReference type="ARBA" id="ARBA00032005"/>
    </source>
</evidence>
<evidence type="ECO:0000256" key="9">
    <source>
        <dbReference type="ARBA" id="ARBA00049558"/>
    </source>
</evidence>
<keyword evidence="5 11" id="KW-0479">Metal-binding</keyword>
<dbReference type="Pfam" id="PF00383">
    <property type="entry name" value="dCMP_cyt_deam_1"/>
    <property type="match status" value="1"/>
</dbReference>
<dbReference type="AlphaFoldDB" id="A0ABD2QM77"/>
<proteinExistence type="inferred from homology"/>
<dbReference type="GO" id="GO:0055086">
    <property type="term" value="P:nucleobase-containing small molecule metabolic process"/>
    <property type="evidence" value="ECO:0007669"/>
    <property type="project" value="UniProtKB-ARBA"/>
</dbReference>
<comment type="cofactor">
    <cofactor evidence="1 11 12">
        <name>Zn(2+)</name>
        <dbReference type="ChEBI" id="CHEBI:29105"/>
    </cofactor>
</comment>
<accession>A0ABD2QM77</accession>
<dbReference type="CDD" id="cd01283">
    <property type="entry name" value="cytidine_deaminase"/>
    <property type="match status" value="1"/>
</dbReference>
<comment type="function">
    <text evidence="2 12">This enzyme scavenges exogenous and endogenous cytidine and 2'-deoxycytidine for UMP synthesis.</text>
</comment>
<dbReference type="GO" id="GO:0005737">
    <property type="term" value="C:cytoplasm"/>
    <property type="evidence" value="ECO:0007669"/>
    <property type="project" value="UniProtKB-ARBA"/>
</dbReference>
<dbReference type="NCBIfam" id="NF004064">
    <property type="entry name" value="PRK05578.1"/>
    <property type="match status" value="1"/>
</dbReference>
<name>A0ABD2QM77_9PLAT</name>
<evidence type="ECO:0000256" key="12">
    <source>
        <dbReference type="RuleBase" id="RU364006"/>
    </source>
</evidence>
<feature type="binding site" evidence="11">
    <location>
        <position position="102"/>
    </location>
    <ligand>
        <name>Zn(2+)</name>
        <dbReference type="ChEBI" id="CHEBI:29105"/>
        <note>catalytic</note>
    </ligand>
</feature>
<evidence type="ECO:0000313" key="14">
    <source>
        <dbReference type="EMBL" id="KAL3319826.1"/>
    </source>
</evidence>
<evidence type="ECO:0000256" key="3">
    <source>
        <dbReference type="ARBA" id="ARBA00006576"/>
    </source>
</evidence>
<dbReference type="InterPro" id="IPR006262">
    <property type="entry name" value="Cyt_deam_tetra"/>
</dbReference>
<evidence type="ECO:0000256" key="7">
    <source>
        <dbReference type="ARBA" id="ARBA00022833"/>
    </source>
</evidence>
<dbReference type="InterPro" id="IPR002125">
    <property type="entry name" value="CMP_dCMP_dom"/>
</dbReference>
<dbReference type="GO" id="GO:0072527">
    <property type="term" value="P:pyrimidine-containing compound metabolic process"/>
    <property type="evidence" value="ECO:0007669"/>
    <property type="project" value="UniProtKB-ARBA"/>
</dbReference>
<dbReference type="GO" id="GO:0008270">
    <property type="term" value="F:zinc ion binding"/>
    <property type="evidence" value="ECO:0007669"/>
    <property type="project" value="UniProtKB-UniRule"/>
</dbReference>
<dbReference type="GO" id="GO:0042802">
    <property type="term" value="F:identical protein binding"/>
    <property type="evidence" value="ECO:0007669"/>
    <property type="project" value="UniProtKB-ARBA"/>
</dbReference>